<organism evidence="3">
    <name type="scientific">Arundo donax</name>
    <name type="common">Giant reed</name>
    <name type="synonym">Donax arundinaceus</name>
    <dbReference type="NCBI Taxonomy" id="35708"/>
    <lineage>
        <taxon>Eukaryota</taxon>
        <taxon>Viridiplantae</taxon>
        <taxon>Streptophyta</taxon>
        <taxon>Embryophyta</taxon>
        <taxon>Tracheophyta</taxon>
        <taxon>Spermatophyta</taxon>
        <taxon>Magnoliopsida</taxon>
        <taxon>Liliopsida</taxon>
        <taxon>Poales</taxon>
        <taxon>Poaceae</taxon>
        <taxon>PACMAD clade</taxon>
        <taxon>Arundinoideae</taxon>
        <taxon>Arundineae</taxon>
        <taxon>Arundo</taxon>
    </lineage>
</organism>
<dbReference type="InterPro" id="IPR055302">
    <property type="entry name" value="F-box_dom-containing"/>
</dbReference>
<dbReference type="Gene3D" id="3.80.10.10">
    <property type="entry name" value="Ribonuclease Inhibitor"/>
    <property type="match status" value="1"/>
</dbReference>
<dbReference type="AlphaFoldDB" id="A0A0A9BLW6"/>
<dbReference type="SUPFAM" id="SSF52058">
    <property type="entry name" value="L domain-like"/>
    <property type="match status" value="1"/>
</dbReference>
<evidence type="ECO:0000259" key="2">
    <source>
        <dbReference type="Pfam" id="PF24758"/>
    </source>
</evidence>
<protein>
    <submittedName>
        <fullName evidence="3">Uncharacterized protein</fullName>
    </submittedName>
</protein>
<dbReference type="PANTHER" id="PTHR32141">
    <property type="match status" value="1"/>
</dbReference>
<feature type="domain" description="FBD" evidence="1">
    <location>
        <begin position="267"/>
        <end position="307"/>
    </location>
</feature>
<sequence length="376" mass="42943">MAAALRMLQLHQCPVRRFSLTWLGWCEHFYWVESMLRSQRFKDIQEFEVYAYRPIPLSVISFLPVLRVLCICICSGIEFPAETTCTLSFPGLKQLTLANVNMSETNLQGVLSSCPVLESLLLDGNIGCRRLQISSLTLRNLGVSDGARGIEGKLEELIIKDAPLLERLIPRLPSYGLVIRVIQAPKLKTLGYLHDDIRTLELGTMVFEKMVPVSLSNMMRTVKILALLTAPNLDLVTGFLKCFPCVEKLYIVSYTRMIFKNVQSYAPLECLDRHLKKLQIVNYEKRSDINFIKFFVLHARVLESMKFVVRHGNCDAKWVARQHKKLQVNDRASRGARFDFEASQWSSSSVHMKHIHDLSMDPFDGSLCRCHGDAFL</sequence>
<dbReference type="Pfam" id="PF24758">
    <property type="entry name" value="LRR_At5g56370"/>
    <property type="match status" value="1"/>
</dbReference>
<dbReference type="PANTHER" id="PTHR32141:SF34">
    <property type="entry name" value="OS12G0558366 PROTEIN"/>
    <property type="match status" value="1"/>
</dbReference>
<dbReference type="InterPro" id="IPR055411">
    <property type="entry name" value="LRR_FXL15/At3g58940/PEG3-like"/>
</dbReference>
<dbReference type="EMBL" id="GBRH01234777">
    <property type="protein sequence ID" value="JAD63118.1"/>
    <property type="molecule type" value="Transcribed_RNA"/>
</dbReference>
<proteinExistence type="predicted"/>
<reference evidence="3" key="1">
    <citation type="submission" date="2014-09" db="EMBL/GenBank/DDBJ databases">
        <authorList>
            <person name="Magalhaes I.L.F."/>
            <person name="Oliveira U."/>
            <person name="Santos F.R."/>
            <person name="Vidigal T.H.D.A."/>
            <person name="Brescovit A.D."/>
            <person name="Santos A.J."/>
        </authorList>
    </citation>
    <scope>NUCLEOTIDE SEQUENCE</scope>
    <source>
        <tissue evidence="3">Shoot tissue taken approximately 20 cm above the soil surface</tissue>
    </source>
</reference>
<accession>A0A0A9BLW6</accession>
<feature type="domain" description="F-box/LRR-repeat protein 15/At3g58940/PEG3-like LRR" evidence="2">
    <location>
        <begin position="33"/>
        <end position="251"/>
    </location>
</feature>
<dbReference type="InterPro" id="IPR006566">
    <property type="entry name" value="FBD"/>
</dbReference>
<evidence type="ECO:0000313" key="3">
    <source>
        <dbReference type="EMBL" id="JAD63118.1"/>
    </source>
</evidence>
<name>A0A0A9BLW6_ARUDO</name>
<dbReference type="Pfam" id="PF08387">
    <property type="entry name" value="FBD"/>
    <property type="match status" value="1"/>
</dbReference>
<dbReference type="InterPro" id="IPR032675">
    <property type="entry name" value="LRR_dom_sf"/>
</dbReference>
<evidence type="ECO:0000259" key="1">
    <source>
        <dbReference type="Pfam" id="PF08387"/>
    </source>
</evidence>
<reference evidence="3" key="2">
    <citation type="journal article" date="2015" name="Data Brief">
        <title>Shoot transcriptome of the giant reed, Arundo donax.</title>
        <authorList>
            <person name="Barrero R.A."/>
            <person name="Guerrero F.D."/>
            <person name="Moolhuijzen P."/>
            <person name="Goolsby J.A."/>
            <person name="Tidwell J."/>
            <person name="Bellgard S.E."/>
            <person name="Bellgard M.I."/>
        </authorList>
    </citation>
    <scope>NUCLEOTIDE SEQUENCE</scope>
    <source>
        <tissue evidence="3">Shoot tissue taken approximately 20 cm above the soil surface</tissue>
    </source>
</reference>